<keyword evidence="8" id="KW-0479">Metal-binding</keyword>
<dbReference type="GO" id="GO:0008270">
    <property type="term" value="F:zinc ion binding"/>
    <property type="evidence" value="ECO:0007669"/>
    <property type="project" value="UniProtKB-KW"/>
</dbReference>
<comment type="similarity">
    <text evidence="2">Belongs to the RNA polymerase beta chain family.</text>
</comment>
<sequence length="454" mass="51414">MGKQAMGIFLTNFNERMDTMANILYYPQKPLATTRSMEFLKFRELPAGQNAIVGIMCYSGYNQEDSVIMNQSSIDRGLFRSLFYRAYMDSEKRIGMTTIEEFEKPTRNNTLRLKHGTYDKLDDDGLVAPGVRVSGEDIIIGKTAPIPADTEELGQRTKNHTKRDVSTPLRSTENGIVDQVMLTTNAEGMRFVKVRMRTTKVPQIGDKFASRHGQKGTIGITYRHEDMPFTAEGIVPDLIINPHAIPSRMTIAHLIECQLSKVSSLRGFEGDATPFTEVTVENVSRLLREHGYQSRGFEVMYNGHTGKKLVCQVFLGPTYYQRLRHMVDDKIHARARGPVQILTRQPVEGRARDGGLRFGEMERDCMISHGASAFLKERLFEVSDAFRVHVCDICGLMTPIANLKKNLFECRPCRNKTKISQIHLPYAAKLLFQELTAMNIAARMYSKRSGVTIR</sequence>
<dbReference type="EMBL" id="WIPF01000071">
    <property type="protein sequence ID" value="KAF3214707.1"/>
    <property type="molecule type" value="Genomic_DNA"/>
</dbReference>
<evidence type="ECO:0000313" key="20">
    <source>
        <dbReference type="Proteomes" id="UP000472727"/>
    </source>
</evidence>
<accession>A0A6G1M685</accession>
<evidence type="ECO:0000256" key="9">
    <source>
        <dbReference type="ARBA" id="ARBA00022771"/>
    </source>
</evidence>
<dbReference type="GO" id="GO:0003899">
    <property type="term" value="F:DNA-directed RNA polymerase activity"/>
    <property type="evidence" value="ECO:0007669"/>
    <property type="project" value="UniProtKB-EC"/>
</dbReference>
<dbReference type="GO" id="GO:0005634">
    <property type="term" value="C:nucleus"/>
    <property type="evidence" value="ECO:0007669"/>
    <property type="project" value="UniProtKB-SubCell"/>
</dbReference>
<evidence type="ECO:0000256" key="14">
    <source>
        <dbReference type="ARBA" id="ARBA00039919"/>
    </source>
</evidence>
<dbReference type="EMBL" id="WIWS01000113">
    <property type="protein sequence ID" value="KAF3205835.1"/>
    <property type="molecule type" value="Genomic_DNA"/>
</dbReference>
<keyword evidence="6" id="KW-0808">Transferase</keyword>
<evidence type="ECO:0000256" key="6">
    <source>
        <dbReference type="ARBA" id="ARBA00022679"/>
    </source>
</evidence>
<keyword evidence="11" id="KW-0460">Magnesium</keyword>
<dbReference type="Proteomes" id="UP000472727">
    <property type="component" value="Unassembled WGS sequence"/>
</dbReference>
<evidence type="ECO:0000256" key="8">
    <source>
        <dbReference type="ARBA" id="ARBA00022723"/>
    </source>
</evidence>
<dbReference type="Proteomes" id="UP000483672">
    <property type="component" value="Unassembled WGS sequence"/>
</dbReference>
<evidence type="ECO:0000256" key="12">
    <source>
        <dbReference type="ARBA" id="ARBA00023163"/>
    </source>
</evidence>
<dbReference type="InterPro" id="IPR007121">
    <property type="entry name" value="RNA_pol_bsu_CS"/>
</dbReference>
<dbReference type="GO" id="GO:0032549">
    <property type="term" value="F:ribonucleoside binding"/>
    <property type="evidence" value="ECO:0007669"/>
    <property type="project" value="InterPro"/>
</dbReference>
<dbReference type="Gene3D" id="2.40.270.10">
    <property type="entry name" value="DNA-directed RNA polymerase, subunit 2, domain 6"/>
    <property type="match status" value="1"/>
</dbReference>
<proteinExistence type="inferred from homology"/>
<evidence type="ECO:0000256" key="13">
    <source>
        <dbReference type="ARBA" id="ARBA00023242"/>
    </source>
</evidence>
<feature type="domain" description="RNA polymerase Rpb2" evidence="16">
    <location>
        <begin position="354"/>
        <end position="446"/>
    </location>
</feature>
<protein>
    <recommendedName>
        <fullName evidence="14">DNA-directed RNA polymerase II subunit RPB2</fullName>
        <ecNumber evidence="4">2.7.7.6</ecNumber>
    </recommendedName>
</protein>
<dbReference type="AlphaFoldDB" id="A0A6G1M685"/>
<evidence type="ECO:0000313" key="17">
    <source>
        <dbReference type="EMBL" id="KAF3205835.1"/>
    </source>
</evidence>
<evidence type="ECO:0000259" key="16">
    <source>
        <dbReference type="Pfam" id="PF04560"/>
    </source>
</evidence>
<dbReference type="EC" id="2.7.7.6" evidence="4"/>
<dbReference type="InterPro" id="IPR007641">
    <property type="entry name" value="RNA_pol_Rpb2_7"/>
</dbReference>
<evidence type="ECO:0000256" key="2">
    <source>
        <dbReference type="ARBA" id="ARBA00006835"/>
    </source>
</evidence>
<name>A0A6G1M685_ORBOL</name>
<gene>
    <name evidence="17" type="primary">RPB2</name>
    <name evidence="17" type="ORF">TWF106_000995</name>
    <name evidence="19" type="ORF">TWF191_009698</name>
    <name evidence="18" type="ORF">TWF679_005113</name>
</gene>
<dbReference type="CDD" id="cd00653">
    <property type="entry name" value="RNA_pol_B_RPB2"/>
    <property type="match status" value="1"/>
</dbReference>
<dbReference type="FunFam" id="2.40.50.150:FF:000002">
    <property type="entry name" value="DNA-directed RNA polymerase subunit beta"/>
    <property type="match status" value="1"/>
</dbReference>
<keyword evidence="12" id="KW-0804">Transcription</keyword>
<dbReference type="Gene3D" id="2.40.50.150">
    <property type="match status" value="1"/>
</dbReference>
<evidence type="ECO:0000313" key="21">
    <source>
        <dbReference type="Proteomes" id="UP000483672"/>
    </source>
</evidence>
<evidence type="ECO:0000313" key="19">
    <source>
        <dbReference type="EMBL" id="KAF3214707.1"/>
    </source>
</evidence>
<dbReference type="PANTHER" id="PTHR20856">
    <property type="entry name" value="DNA-DIRECTED RNA POLYMERASE I SUBUNIT 2"/>
    <property type="match status" value="1"/>
</dbReference>
<keyword evidence="7" id="KW-0548">Nucleotidyltransferase</keyword>
<feature type="domain" description="DNA-directed RNA polymerase subunit 2 hybrid-binding" evidence="15">
    <location>
        <begin position="1"/>
        <end position="352"/>
    </location>
</feature>
<dbReference type="InterPro" id="IPR014724">
    <property type="entry name" value="RNA_pol_RPB2_OB-fold"/>
</dbReference>
<dbReference type="Gene3D" id="3.90.1800.10">
    <property type="entry name" value="RNA polymerase alpha subunit dimerisation domain"/>
    <property type="match status" value="1"/>
</dbReference>
<dbReference type="EMBL" id="WIWT01000024">
    <property type="protein sequence ID" value="KAF3213783.1"/>
    <property type="molecule type" value="Genomic_DNA"/>
</dbReference>
<dbReference type="SUPFAM" id="SSF64484">
    <property type="entry name" value="beta and beta-prime subunits of DNA dependent RNA-polymerase"/>
    <property type="match status" value="1"/>
</dbReference>
<organism evidence="17 20">
    <name type="scientific">Orbilia oligospora</name>
    <name type="common">Nematode-trapping fungus</name>
    <name type="synonym">Arthrobotrys oligospora</name>
    <dbReference type="NCBI Taxonomy" id="2813651"/>
    <lineage>
        <taxon>Eukaryota</taxon>
        <taxon>Fungi</taxon>
        <taxon>Dikarya</taxon>
        <taxon>Ascomycota</taxon>
        <taxon>Pezizomycotina</taxon>
        <taxon>Orbiliomycetes</taxon>
        <taxon>Orbiliales</taxon>
        <taxon>Orbiliaceae</taxon>
        <taxon>Orbilia</taxon>
    </lineage>
</organism>
<comment type="subunit">
    <text evidence="3">Component of the RNA polymerase II (Pol II) complex consisting of 12 subunits.</text>
</comment>
<keyword evidence="9" id="KW-0863">Zinc-finger</keyword>
<dbReference type="Proteomes" id="UP000614610">
    <property type="component" value="Unassembled WGS sequence"/>
</dbReference>
<evidence type="ECO:0000256" key="5">
    <source>
        <dbReference type="ARBA" id="ARBA00022478"/>
    </source>
</evidence>
<dbReference type="GO" id="GO:0003677">
    <property type="term" value="F:DNA binding"/>
    <property type="evidence" value="ECO:0007669"/>
    <property type="project" value="InterPro"/>
</dbReference>
<evidence type="ECO:0000256" key="7">
    <source>
        <dbReference type="ARBA" id="ARBA00022695"/>
    </source>
</evidence>
<dbReference type="GO" id="GO:0000428">
    <property type="term" value="C:DNA-directed RNA polymerase complex"/>
    <property type="evidence" value="ECO:0007669"/>
    <property type="project" value="UniProtKB-KW"/>
</dbReference>
<dbReference type="Pfam" id="PF00562">
    <property type="entry name" value="RNA_pol_Rpb2_6"/>
    <property type="match status" value="1"/>
</dbReference>
<dbReference type="InterPro" id="IPR037033">
    <property type="entry name" value="DNA-dir_RNAP_su2_hyb_sf"/>
</dbReference>
<dbReference type="FunFam" id="3.90.1800.10:FF:000002">
    <property type="entry name" value="DNA-directed RNA polymerase subunit beta"/>
    <property type="match status" value="1"/>
</dbReference>
<dbReference type="PROSITE" id="PS01166">
    <property type="entry name" value="RNA_POL_BETA"/>
    <property type="match status" value="1"/>
</dbReference>
<dbReference type="InterPro" id="IPR015712">
    <property type="entry name" value="DNA-dir_RNA_pol_su2"/>
</dbReference>
<evidence type="ECO:0000256" key="1">
    <source>
        <dbReference type="ARBA" id="ARBA00004123"/>
    </source>
</evidence>
<reference evidence="20 21" key="1">
    <citation type="submission" date="2019-06" db="EMBL/GenBank/DDBJ databases">
        <authorList>
            <person name="Palmer J.M."/>
        </authorList>
    </citation>
    <scope>NUCLEOTIDE SEQUENCE [LARGE SCALE GENOMIC DNA]</scope>
    <source>
        <strain evidence="17 20">TWF106</strain>
        <strain evidence="19 21">TWF191</strain>
        <strain evidence="18">TWF679</strain>
    </source>
</reference>
<keyword evidence="13" id="KW-0539">Nucleus</keyword>
<dbReference type="InterPro" id="IPR007120">
    <property type="entry name" value="DNA-dir_RNAP_su2_dom"/>
</dbReference>
<evidence type="ECO:0000256" key="11">
    <source>
        <dbReference type="ARBA" id="ARBA00022842"/>
    </source>
</evidence>
<evidence type="ECO:0000313" key="18">
    <source>
        <dbReference type="EMBL" id="KAF3213783.1"/>
    </source>
</evidence>
<evidence type="ECO:0000256" key="10">
    <source>
        <dbReference type="ARBA" id="ARBA00022833"/>
    </source>
</evidence>
<comment type="subcellular location">
    <subcellularLocation>
        <location evidence="1">Nucleus</location>
    </subcellularLocation>
</comment>
<dbReference type="GO" id="GO:0006351">
    <property type="term" value="P:DNA-templated transcription"/>
    <property type="evidence" value="ECO:0007669"/>
    <property type="project" value="InterPro"/>
</dbReference>
<keyword evidence="10" id="KW-0862">Zinc</keyword>
<dbReference type="OrthoDB" id="10248617at2759"/>
<comment type="caution">
    <text evidence="17">The sequence shown here is derived from an EMBL/GenBank/DDBJ whole genome shotgun (WGS) entry which is preliminary data.</text>
</comment>
<dbReference type="Pfam" id="PF04560">
    <property type="entry name" value="RNA_pol_Rpb2_7"/>
    <property type="match status" value="1"/>
</dbReference>
<evidence type="ECO:0000256" key="3">
    <source>
        <dbReference type="ARBA" id="ARBA00011730"/>
    </source>
</evidence>
<evidence type="ECO:0000259" key="15">
    <source>
        <dbReference type="Pfam" id="PF00562"/>
    </source>
</evidence>
<keyword evidence="5" id="KW-0240">DNA-directed RNA polymerase</keyword>
<evidence type="ECO:0000256" key="4">
    <source>
        <dbReference type="ARBA" id="ARBA00012418"/>
    </source>
</evidence>